<reference evidence="2" key="1">
    <citation type="submission" date="2024-02" db="EMBL/GenBank/DDBJ databases">
        <authorList>
            <consortium name="ELIXIR-Norway"/>
            <consortium name="Elixir Norway"/>
        </authorList>
    </citation>
    <scope>NUCLEOTIDE SEQUENCE</scope>
</reference>
<name>A0ABP0TNL5_9BRYO</name>
<evidence type="ECO:0000313" key="2">
    <source>
        <dbReference type="EMBL" id="CAK9200610.1"/>
    </source>
</evidence>
<feature type="region of interest" description="Disordered" evidence="1">
    <location>
        <begin position="20"/>
        <end position="55"/>
    </location>
</feature>
<dbReference type="EMBL" id="OZ019905">
    <property type="protein sequence ID" value="CAK9200610.1"/>
    <property type="molecule type" value="Genomic_DNA"/>
</dbReference>
<organism evidence="2 3">
    <name type="scientific">Sphagnum troendelagicum</name>
    <dbReference type="NCBI Taxonomy" id="128251"/>
    <lineage>
        <taxon>Eukaryota</taxon>
        <taxon>Viridiplantae</taxon>
        <taxon>Streptophyta</taxon>
        <taxon>Embryophyta</taxon>
        <taxon>Bryophyta</taxon>
        <taxon>Sphagnophytina</taxon>
        <taxon>Sphagnopsida</taxon>
        <taxon>Sphagnales</taxon>
        <taxon>Sphagnaceae</taxon>
        <taxon>Sphagnum</taxon>
    </lineage>
</organism>
<sequence length="97" mass="10925">MRARRRTSAKLEARVLTNASHGILPSTAREARSVRPSGDEGKLRSRGMRRGRREPVESIIVSGVLGSRFRSESATCVPPRVGDPTERTFLRNCRFRF</sequence>
<feature type="compositionally biased region" description="Basic and acidic residues" evidence="1">
    <location>
        <begin position="29"/>
        <end position="43"/>
    </location>
</feature>
<evidence type="ECO:0000256" key="1">
    <source>
        <dbReference type="SAM" id="MobiDB-lite"/>
    </source>
</evidence>
<keyword evidence="3" id="KW-1185">Reference proteome</keyword>
<protein>
    <submittedName>
        <fullName evidence="2">Uncharacterized protein</fullName>
    </submittedName>
</protein>
<gene>
    <name evidence="2" type="ORF">CSSPTR1EN2_LOCUS5493</name>
</gene>
<dbReference type="Proteomes" id="UP001497512">
    <property type="component" value="Chromosome 13"/>
</dbReference>
<proteinExistence type="predicted"/>
<accession>A0ABP0TNL5</accession>
<evidence type="ECO:0000313" key="3">
    <source>
        <dbReference type="Proteomes" id="UP001497512"/>
    </source>
</evidence>